<accession>A0A1X7S8J1</accession>
<dbReference type="PANTHER" id="PTHR31996:SF2">
    <property type="entry name" value="COILED-COIL DOMAIN-CONTAINING PROTEIN 115"/>
    <property type="match status" value="1"/>
</dbReference>
<feature type="compositionally biased region" description="Basic and acidic residues" evidence="2">
    <location>
        <begin position="90"/>
        <end position="103"/>
    </location>
</feature>
<feature type="compositionally biased region" description="Pro residues" evidence="2">
    <location>
        <begin position="138"/>
        <end position="152"/>
    </location>
</feature>
<evidence type="ECO:0000313" key="3">
    <source>
        <dbReference type="EMBL" id="SMQ56006.1"/>
    </source>
</evidence>
<keyword evidence="4" id="KW-1185">Reference proteome</keyword>
<dbReference type="STRING" id="1276538.A0A1X7S8J1"/>
<feature type="region of interest" description="Disordered" evidence="2">
    <location>
        <begin position="90"/>
        <end position="180"/>
    </location>
</feature>
<proteinExistence type="predicted"/>
<evidence type="ECO:0000313" key="4">
    <source>
        <dbReference type="Proteomes" id="UP000215127"/>
    </source>
</evidence>
<dbReference type="Pfam" id="PF21730">
    <property type="entry name" value="Vma22_CCDC115"/>
    <property type="match status" value="1"/>
</dbReference>
<dbReference type="InterPro" id="IPR040357">
    <property type="entry name" value="Vma22/CCDC115"/>
</dbReference>
<protein>
    <recommendedName>
        <fullName evidence="1">Vacuolar ATPase assembly protein VMA22</fullName>
    </recommendedName>
</protein>
<organism evidence="3 4">
    <name type="scientific">Zymoseptoria tritici (strain ST99CH_3D7)</name>
    <dbReference type="NCBI Taxonomy" id="1276538"/>
    <lineage>
        <taxon>Eukaryota</taxon>
        <taxon>Fungi</taxon>
        <taxon>Dikarya</taxon>
        <taxon>Ascomycota</taxon>
        <taxon>Pezizomycotina</taxon>
        <taxon>Dothideomycetes</taxon>
        <taxon>Dothideomycetidae</taxon>
        <taxon>Mycosphaerellales</taxon>
        <taxon>Mycosphaerellaceae</taxon>
        <taxon>Zymoseptoria</taxon>
    </lineage>
</organism>
<evidence type="ECO:0000256" key="1">
    <source>
        <dbReference type="ARBA" id="ARBA00093634"/>
    </source>
</evidence>
<dbReference type="PANTHER" id="PTHR31996">
    <property type="entry name" value="COILED-COIL DOMAIN-CONTAINING PROTEIN 115"/>
    <property type="match status" value="1"/>
</dbReference>
<dbReference type="GO" id="GO:1990871">
    <property type="term" value="C:Vma12-Vma22 assembly complex"/>
    <property type="evidence" value="ECO:0007669"/>
    <property type="project" value="TreeGrafter"/>
</dbReference>
<dbReference type="Proteomes" id="UP000215127">
    <property type="component" value="Chromosome 13"/>
</dbReference>
<gene>
    <name evidence="3" type="ORF">ZT3D7_G11161</name>
</gene>
<name>A0A1X7S8J1_ZYMT9</name>
<dbReference type="GO" id="GO:0051082">
    <property type="term" value="F:unfolded protein binding"/>
    <property type="evidence" value="ECO:0007669"/>
    <property type="project" value="TreeGrafter"/>
</dbReference>
<feature type="compositionally biased region" description="Basic and acidic residues" evidence="2">
    <location>
        <begin position="158"/>
        <end position="175"/>
    </location>
</feature>
<sequence>MANLVNSSNGNSIVDLHNQLDTLWARYLDLLDEYTSAQEAIKQHLSSGFISLAKANFHSSGRRYGQDSYDQRAVATTRVAFKTEGERLKISVTKLESHPKSDQAETSPEPSKETPTSSPEPSKPNSELNEPPKNHLPSPSPTPEPDSTPNPPTNTAEKLSEEPPPKPTTESRDPIRQFGILIPPALRSAQTSFSKAVLSPEALARAVQVAREMRGVEMEMRRARKGLRKAEKAGEGR</sequence>
<dbReference type="EMBL" id="LT853704">
    <property type="protein sequence ID" value="SMQ56006.1"/>
    <property type="molecule type" value="Genomic_DNA"/>
</dbReference>
<feature type="compositionally biased region" description="Low complexity" evidence="2">
    <location>
        <begin position="105"/>
        <end position="131"/>
    </location>
</feature>
<dbReference type="GO" id="GO:0070072">
    <property type="term" value="P:vacuolar proton-transporting V-type ATPase complex assembly"/>
    <property type="evidence" value="ECO:0007669"/>
    <property type="project" value="InterPro"/>
</dbReference>
<evidence type="ECO:0000256" key="2">
    <source>
        <dbReference type="SAM" id="MobiDB-lite"/>
    </source>
</evidence>
<dbReference type="AlphaFoldDB" id="A0A1X7S8J1"/>
<reference evidence="3 4" key="1">
    <citation type="submission" date="2016-06" db="EMBL/GenBank/DDBJ databases">
        <authorList>
            <person name="Kjaerup R.B."/>
            <person name="Dalgaard T.S."/>
            <person name="Juul-Madsen H.R."/>
        </authorList>
    </citation>
    <scope>NUCLEOTIDE SEQUENCE [LARGE SCALE GENOMIC DNA]</scope>
</reference>